<evidence type="ECO:0000256" key="1">
    <source>
        <dbReference type="ARBA" id="ARBA00009437"/>
    </source>
</evidence>
<organism evidence="6 7">
    <name type="scientific">Candidimonas humi</name>
    <dbReference type="NCBI Taxonomy" id="683355"/>
    <lineage>
        <taxon>Bacteria</taxon>
        <taxon>Pseudomonadati</taxon>
        <taxon>Pseudomonadota</taxon>
        <taxon>Betaproteobacteria</taxon>
        <taxon>Burkholderiales</taxon>
        <taxon>Alcaligenaceae</taxon>
        <taxon>Candidimonas</taxon>
    </lineage>
</organism>
<dbReference type="RefSeq" id="WP_217965542.1">
    <property type="nucleotide sequence ID" value="NZ_JAHTBN010000007.1"/>
</dbReference>
<keyword evidence="7" id="KW-1185">Reference proteome</keyword>
<evidence type="ECO:0000313" key="7">
    <source>
        <dbReference type="Proteomes" id="UP001595848"/>
    </source>
</evidence>
<evidence type="ECO:0000313" key="6">
    <source>
        <dbReference type="EMBL" id="MFC4201630.1"/>
    </source>
</evidence>
<dbReference type="Pfam" id="PF00126">
    <property type="entry name" value="HTH_1"/>
    <property type="match status" value="1"/>
</dbReference>
<comment type="similarity">
    <text evidence="1">Belongs to the LysR transcriptional regulatory family.</text>
</comment>
<dbReference type="InterPro" id="IPR000847">
    <property type="entry name" value="LysR_HTH_N"/>
</dbReference>
<dbReference type="EMBL" id="JBHSBV010000004">
    <property type="protein sequence ID" value="MFC4201630.1"/>
    <property type="molecule type" value="Genomic_DNA"/>
</dbReference>
<dbReference type="InterPro" id="IPR005119">
    <property type="entry name" value="LysR_subst-bd"/>
</dbReference>
<evidence type="ECO:0000256" key="2">
    <source>
        <dbReference type="ARBA" id="ARBA00023015"/>
    </source>
</evidence>
<evidence type="ECO:0000256" key="4">
    <source>
        <dbReference type="ARBA" id="ARBA00023163"/>
    </source>
</evidence>
<feature type="domain" description="HTH lysR-type" evidence="5">
    <location>
        <begin position="1"/>
        <end position="58"/>
    </location>
</feature>
<protein>
    <submittedName>
        <fullName evidence="6">LysR family transcriptional regulator</fullName>
    </submittedName>
</protein>
<evidence type="ECO:0000256" key="3">
    <source>
        <dbReference type="ARBA" id="ARBA00023125"/>
    </source>
</evidence>
<name>A0ABV8NXH7_9BURK</name>
<keyword evidence="3" id="KW-0238">DNA-binding</keyword>
<evidence type="ECO:0000259" key="5">
    <source>
        <dbReference type="PROSITE" id="PS50931"/>
    </source>
</evidence>
<keyword evidence="4" id="KW-0804">Transcription</keyword>
<sequence length="313" mass="34040">MNSDDLELFAKVAHHRSIVRVALELGMDQSTITRHIARLEQQSGLRLFYRNGRGVVLTDAGKAFLQPARKVLESLEQARLTAHALSHAGPPRLSIAAPPTIAGVLFGRIANAVAHAFPATVLHFAESLVSNILNMLAEGEVDIGVVYAPVPASLTYDSLMLKESIYLVGPITAAPLGAEVQSTRIGEFPLLLPATPYGSRMMAETLARNLGLRLNIRLECNTGSATMKHLVEEGIGYSLMPYAIIAREISHGRLQAARLVDPPVTRDIVVVTARNRDPAPELWNTLQIVRNEIKHLVQAGRWAGVALSEDEVH</sequence>
<gene>
    <name evidence="6" type="ORF">ACFOY1_11760</name>
</gene>
<dbReference type="PANTHER" id="PTHR30126:SF40">
    <property type="entry name" value="HTH-TYPE TRANSCRIPTIONAL REGULATOR GLTR"/>
    <property type="match status" value="1"/>
</dbReference>
<reference evidence="7" key="1">
    <citation type="journal article" date="2019" name="Int. J. Syst. Evol. Microbiol.">
        <title>The Global Catalogue of Microorganisms (GCM) 10K type strain sequencing project: providing services to taxonomists for standard genome sequencing and annotation.</title>
        <authorList>
            <consortium name="The Broad Institute Genomics Platform"/>
            <consortium name="The Broad Institute Genome Sequencing Center for Infectious Disease"/>
            <person name="Wu L."/>
            <person name="Ma J."/>
        </authorList>
    </citation>
    <scope>NUCLEOTIDE SEQUENCE [LARGE SCALE GENOMIC DNA]</scope>
    <source>
        <strain evidence="7">LMG 24813</strain>
    </source>
</reference>
<dbReference type="Pfam" id="PF03466">
    <property type="entry name" value="LysR_substrate"/>
    <property type="match status" value="1"/>
</dbReference>
<proteinExistence type="inferred from homology"/>
<dbReference type="Proteomes" id="UP001595848">
    <property type="component" value="Unassembled WGS sequence"/>
</dbReference>
<dbReference type="PANTHER" id="PTHR30126">
    <property type="entry name" value="HTH-TYPE TRANSCRIPTIONAL REGULATOR"/>
    <property type="match status" value="1"/>
</dbReference>
<accession>A0ABV8NXH7</accession>
<dbReference type="PROSITE" id="PS50931">
    <property type="entry name" value="HTH_LYSR"/>
    <property type="match status" value="1"/>
</dbReference>
<comment type="caution">
    <text evidence="6">The sequence shown here is derived from an EMBL/GenBank/DDBJ whole genome shotgun (WGS) entry which is preliminary data.</text>
</comment>
<keyword evidence="2" id="KW-0805">Transcription regulation</keyword>